<gene>
    <name evidence="1" type="ORF">HPB50_002648</name>
</gene>
<accession>A0ACB7T054</accession>
<organism evidence="1 2">
    <name type="scientific">Hyalomma asiaticum</name>
    <name type="common">Tick</name>
    <dbReference type="NCBI Taxonomy" id="266040"/>
    <lineage>
        <taxon>Eukaryota</taxon>
        <taxon>Metazoa</taxon>
        <taxon>Ecdysozoa</taxon>
        <taxon>Arthropoda</taxon>
        <taxon>Chelicerata</taxon>
        <taxon>Arachnida</taxon>
        <taxon>Acari</taxon>
        <taxon>Parasitiformes</taxon>
        <taxon>Ixodida</taxon>
        <taxon>Ixodoidea</taxon>
        <taxon>Ixodidae</taxon>
        <taxon>Hyalomminae</taxon>
        <taxon>Hyalomma</taxon>
    </lineage>
</organism>
<name>A0ACB7T054_HYAAI</name>
<sequence>MESDDEIGPHAYAALLVQAGASPCLTPGPQYLKQGRGLETPASTAPGHAPLLQRHRGDQAPRASSETAAAANKPIEWGVAAGRTGDARSRFAPPTSAVFELLARRSEDRAIGAGGDGSKGVKKKCGLVDRVSNRRRGGTSSHTLAAELGARPKCPAPRRVHAEPAKCEKNERRWAKRCVYLRGVVQ</sequence>
<keyword evidence="2" id="KW-1185">Reference proteome</keyword>
<evidence type="ECO:0000313" key="2">
    <source>
        <dbReference type="Proteomes" id="UP000821845"/>
    </source>
</evidence>
<proteinExistence type="predicted"/>
<comment type="caution">
    <text evidence="1">The sequence shown here is derived from an EMBL/GenBank/DDBJ whole genome shotgun (WGS) entry which is preliminary data.</text>
</comment>
<dbReference type="Proteomes" id="UP000821845">
    <property type="component" value="Chromosome 11"/>
</dbReference>
<dbReference type="EMBL" id="CM023491">
    <property type="protein sequence ID" value="KAH6940591.1"/>
    <property type="molecule type" value="Genomic_DNA"/>
</dbReference>
<protein>
    <submittedName>
        <fullName evidence="1">Uncharacterized protein</fullName>
    </submittedName>
</protein>
<reference evidence="1" key="1">
    <citation type="submission" date="2020-05" db="EMBL/GenBank/DDBJ databases">
        <title>Large-scale comparative analyses of tick genomes elucidate their genetic diversity and vector capacities.</title>
        <authorList>
            <person name="Jia N."/>
            <person name="Wang J."/>
            <person name="Shi W."/>
            <person name="Du L."/>
            <person name="Sun Y."/>
            <person name="Zhan W."/>
            <person name="Jiang J."/>
            <person name="Wang Q."/>
            <person name="Zhang B."/>
            <person name="Ji P."/>
            <person name="Sakyi L.B."/>
            <person name="Cui X."/>
            <person name="Yuan T."/>
            <person name="Jiang B."/>
            <person name="Yang W."/>
            <person name="Lam T.T.-Y."/>
            <person name="Chang Q."/>
            <person name="Ding S."/>
            <person name="Wang X."/>
            <person name="Zhu J."/>
            <person name="Ruan X."/>
            <person name="Zhao L."/>
            <person name="Wei J."/>
            <person name="Que T."/>
            <person name="Du C."/>
            <person name="Cheng J."/>
            <person name="Dai P."/>
            <person name="Han X."/>
            <person name="Huang E."/>
            <person name="Gao Y."/>
            <person name="Liu J."/>
            <person name="Shao H."/>
            <person name="Ye R."/>
            <person name="Li L."/>
            <person name="Wei W."/>
            <person name="Wang X."/>
            <person name="Wang C."/>
            <person name="Yang T."/>
            <person name="Huo Q."/>
            <person name="Li W."/>
            <person name="Guo W."/>
            <person name="Chen H."/>
            <person name="Zhou L."/>
            <person name="Ni X."/>
            <person name="Tian J."/>
            <person name="Zhou Y."/>
            <person name="Sheng Y."/>
            <person name="Liu T."/>
            <person name="Pan Y."/>
            <person name="Xia L."/>
            <person name="Li J."/>
            <person name="Zhao F."/>
            <person name="Cao W."/>
        </authorList>
    </citation>
    <scope>NUCLEOTIDE SEQUENCE</scope>
    <source>
        <strain evidence="1">Hyas-2018</strain>
    </source>
</reference>
<evidence type="ECO:0000313" key="1">
    <source>
        <dbReference type="EMBL" id="KAH6940591.1"/>
    </source>
</evidence>